<proteinExistence type="predicted"/>
<comment type="caution">
    <text evidence="1">The sequence shown here is derived from an EMBL/GenBank/DDBJ whole genome shotgun (WGS) entry which is preliminary data.</text>
</comment>
<keyword evidence="2" id="KW-1185">Reference proteome</keyword>
<evidence type="ECO:0000313" key="1">
    <source>
        <dbReference type="EMBL" id="KAH3723912.1"/>
    </source>
</evidence>
<protein>
    <submittedName>
        <fullName evidence="1">Uncharacterized protein</fullName>
    </submittedName>
</protein>
<organism evidence="1 2">
    <name type="scientific">Dreissena polymorpha</name>
    <name type="common">Zebra mussel</name>
    <name type="synonym">Mytilus polymorpha</name>
    <dbReference type="NCBI Taxonomy" id="45954"/>
    <lineage>
        <taxon>Eukaryota</taxon>
        <taxon>Metazoa</taxon>
        <taxon>Spiralia</taxon>
        <taxon>Lophotrochozoa</taxon>
        <taxon>Mollusca</taxon>
        <taxon>Bivalvia</taxon>
        <taxon>Autobranchia</taxon>
        <taxon>Heteroconchia</taxon>
        <taxon>Euheterodonta</taxon>
        <taxon>Imparidentia</taxon>
        <taxon>Neoheterodontei</taxon>
        <taxon>Myida</taxon>
        <taxon>Dreissenoidea</taxon>
        <taxon>Dreissenidae</taxon>
        <taxon>Dreissena</taxon>
    </lineage>
</organism>
<evidence type="ECO:0000313" key="2">
    <source>
        <dbReference type="Proteomes" id="UP000828390"/>
    </source>
</evidence>
<reference evidence="1" key="1">
    <citation type="journal article" date="2019" name="bioRxiv">
        <title>The Genome of the Zebra Mussel, Dreissena polymorpha: A Resource for Invasive Species Research.</title>
        <authorList>
            <person name="McCartney M.A."/>
            <person name="Auch B."/>
            <person name="Kono T."/>
            <person name="Mallez S."/>
            <person name="Zhang Y."/>
            <person name="Obille A."/>
            <person name="Becker A."/>
            <person name="Abrahante J.E."/>
            <person name="Garbe J."/>
            <person name="Badalamenti J.P."/>
            <person name="Herman A."/>
            <person name="Mangelson H."/>
            <person name="Liachko I."/>
            <person name="Sullivan S."/>
            <person name="Sone E.D."/>
            <person name="Koren S."/>
            <person name="Silverstein K.A.T."/>
            <person name="Beckman K.B."/>
            <person name="Gohl D.M."/>
        </authorList>
    </citation>
    <scope>NUCLEOTIDE SEQUENCE</scope>
    <source>
        <strain evidence="1">Duluth1</strain>
        <tissue evidence="1">Whole animal</tissue>
    </source>
</reference>
<reference evidence="1" key="2">
    <citation type="submission" date="2020-11" db="EMBL/GenBank/DDBJ databases">
        <authorList>
            <person name="McCartney M.A."/>
            <person name="Auch B."/>
            <person name="Kono T."/>
            <person name="Mallez S."/>
            <person name="Becker A."/>
            <person name="Gohl D.M."/>
            <person name="Silverstein K.A.T."/>
            <person name="Koren S."/>
            <person name="Bechman K.B."/>
            <person name="Herman A."/>
            <person name="Abrahante J.E."/>
            <person name="Garbe J."/>
        </authorList>
    </citation>
    <scope>NUCLEOTIDE SEQUENCE</scope>
    <source>
        <strain evidence="1">Duluth1</strain>
        <tissue evidence="1">Whole animal</tissue>
    </source>
</reference>
<sequence length="99" mass="11413">MEELSTNRLWRNGPKWLEDTSKALIKTTNTKYDVPTIGTQSEKEGDTCIHLKATEETEKNASVNRPFDIFESDFSSVLRLLRVTAYALRFVKEMKNTKV</sequence>
<name>A0A9D4HKP2_DREPO</name>
<dbReference type="EMBL" id="JAIWYP010000012">
    <property type="protein sequence ID" value="KAH3723912.1"/>
    <property type="molecule type" value="Genomic_DNA"/>
</dbReference>
<dbReference type="AlphaFoldDB" id="A0A9D4HKP2"/>
<dbReference type="Proteomes" id="UP000828390">
    <property type="component" value="Unassembled WGS sequence"/>
</dbReference>
<gene>
    <name evidence="1" type="ORF">DPMN_049710</name>
</gene>
<accession>A0A9D4HKP2</accession>